<keyword evidence="2 7" id="KW-0489">Methyltransferase</keyword>
<name>A0ABU5NJE1_9BACI</name>
<dbReference type="InterPro" id="IPR029063">
    <property type="entry name" value="SAM-dependent_MTases_sf"/>
</dbReference>
<keyword evidence="8" id="KW-1185">Reference proteome</keyword>
<dbReference type="InterPro" id="IPR002052">
    <property type="entry name" value="DNA_methylase_N6_adenine_CS"/>
</dbReference>
<dbReference type="SUPFAM" id="SSF53335">
    <property type="entry name" value="S-adenosyl-L-methionine-dependent methyltransferases"/>
    <property type="match status" value="1"/>
</dbReference>
<keyword evidence="3 7" id="KW-0808">Transferase</keyword>
<dbReference type="Proteomes" id="UP001289615">
    <property type="component" value="Unassembled WGS sequence"/>
</dbReference>
<feature type="domain" description="DNA methylase N-4/N-6" evidence="6">
    <location>
        <begin position="111"/>
        <end position="443"/>
    </location>
</feature>
<organism evidence="7 8">
    <name type="scientific">Lysinibacillus irui</name>
    <dbReference type="NCBI Taxonomy" id="2998077"/>
    <lineage>
        <taxon>Bacteria</taxon>
        <taxon>Bacillati</taxon>
        <taxon>Bacillota</taxon>
        <taxon>Bacilli</taxon>
        <taxon>Bacillales</taxon>
        <taxon>Bacillaceae</taxon>
        <taxon>Lysinibacillus</taxon>
    </lineage>
</organism>
<protein>
    <submittedName>
        <fullName evidence="7">Site-specific DNA-methyltransferase</fullName>
        <ecNumber evidence="7">2.1.1.-</ecNumber>
    </submittedName>
</protein>
<dbReference type="GO" id="GO:0008168">
    <property type="term" value="F:methyltransferase activity"/>
    <property type="evidence" value="ECO:0007669"/>
    <property type="project" value="UniProtKB-KW"/>
</dbReference>
<evidence type="ECO:0000313" key="8">
    <source>
        <dbReference type="Proteomes" id="UP001289615"/>
    </source>
</evidence>
<dbReference type="EMBL" id="JAXUIA010000003">
    <property type="protein sequence ID" value="MEA0976161.1"/>
    <property type="molecule type" value="Genomic_DNA"/>
</dbReference>
<dbReference type="InterPro" id="IPR002941">
    <property type="entry name" value="DNA_methylase_N4/N6"/>
</dbReference>
<reference evidence="7 8" key="1">
    <citation type="submission" date="2023-12" db="EMBL/GenBank/DDBJ databases">
        <title>Genome comparison identifies genes involved in endophytic behavior of Lysinibacillus irui and provides insights into its role as a plant-growth promoting bacterium.</title>
        <authorList>
            <person name="Hilario S."/>
            <person name="Matos I."/>
            <person name="Goncalves M.F.M."/>
            <person name="Pardo C.A."/>
            <person name="Santos M.J."/>
        </authorList>
    </citation>
    <scope>NUCLEOTIDE SEQUENCE [LARGE SCALE GENOMIC DNA]</scope>
    <source>
        <strain evidence="7 8">B3</strain>
    </source>
</reference>
<dbReference type="Pfam" id="PF01555">
    <property type="entry name" value="N6_N4_Mtase"/>
    <property type="match status" value="1"/>
</dbReference>
<evidence type="ECO:0000256" key="1">
    <source>
        <dbReference type="ARBA" id="ARBA00006594"/>
    </source>
</evidence>
<dbReference type="GO" id="GO:0032259">
    <property type="term" value="P:methylation"/>
    <property type="evidence" value="ECO:0007669"/>
    <property type="project" value="UniProtKB-KW"/>
</dbReference>
<evidence type="ECO:0000256" key="4">
    <source>
        <dbReference type="ARBA" id="ARBA00022691"/>
    </source>
</evidence>
<evidence type="ECO:0000256" key="2">
    <source>
        <dbReference type="ARBA" id="ARBA00022603"/>
    </source>
</evidence>
<dbReference type="RefSeq" id="WP_322611183.1">
    <property type="nucleotide sequence ID" value="NZ_JAXLNX010000006.1"/>
</dbReference>
<sequence length="641" mass="74478">MGTNLSKLKRDDFDNKISQIKYFIEKNTNDESSRRLLSYLGEIQKDLHSKKYGLVFEEHEEEIDRVLKEHAPVLLEQKELSIKNGSEVNYLIEGDNLAALKLLSKTHRGKIDLIITDPPYNTGSKDFIYDDDFVDKEDAFRHSKWLSFMDKRLRIAYELLSENGIMCIHIDDNEQAALKMLMDQIFDESNFINCIAVKMSEPSGVKMSHAEKRLPKLKEYVLIYKKKNISLADIRVPKTGWDDEYKTYMTGIDDDELAFLKSVISDENRTLEDIEKCNELLINADYTSLSNVYRENGITKKDEKLNFNFENANRIFRTTSMSGGAKEAINKIREETNNKFFTYVTPQNKLYVIKGDYDLTQEKPRMQVLFADDHLTVNPCDFWHDIRTTGLDNEGNVDFKNGKKPLKVEKRLLQLANNKNAIVLDFFAGSGTLGEAVLQQNEEDGGNRKYILCTNNALDSDDEEQLLITKGYLKAKPRKNSNQYEVWLNEYKAFKNSSEYKELKETEEFQSLGICRNKTYKRLKNAIEKSTNKTSLKYFKVGFIPVSGKFYYEYTDQLLSHVKELVELENGIDFESSNHVAIISEDEEFEELMVDTEIKQAIKKVYLGHDVLINQEQEYYLIKNNIEVNIIPDNYYNELRG</sequence>
<comment type="similarity">
    <text evidence="1">Belongs to the N(4)/N(6)-methyltransferase family.</text>
</comment>
<keyword evidence="4" id="KW-0949">S-adenosyl-L-methionine</keyword>
<keyword evidence="5" id="KW-0680">Restriction system</keyword>
<comment type="caution">
    <text evidence="7">The sequence shown here is derived from an EMBL/GenBank/DDBJ whole genome shotgun (WGS) entry which is preliminary data.</text>
</comment>
<evidence type="ECO:0000256" key="5">
    <source>
        <dbReference type="ARBA" id="ARBA00022747"/>
    </source>
</evidence>
<dbReference type="PRINTS" id="PR00506">
    <property type="entry name" value="D21N6MTFRASE"/>
</dbReference>
<gene>
    <name evidence="7" type="ORF">U6C28_07585</name>
</gene>
<dbReference type="InterPro" id="IPR002295">
    <property type="entry name" value="N4/N6-MTase_EcoPI_Mod-like"/>
</dbReference>
<evidence type="ECO:0000259" key="6">
    <source>
        <dbReference type="Pfam" id="PF01555"/>
    </source>
</evidence>
<proteinExistence type="inferred from homology"/>
<evidence type="ECO:0000256" key="3">
    <source>
        <dbReference type="ARBA" id="ARBA00022679"/>
    </source>
</evidence>
<dbReference type="Gene3D" id="3.40.50.150">
    <property type="entry name" value="Vaccinia Virus protein VP39"/>
    <property type="match status" value="1"/>
</dbReference>
<accession>A0ABU5NJE1</accession>
<dbReference type="EC" id="2.1.1.-" evidence="7"/>
<dbReference type="PROSITE" id="PS00092">
    <property type="entry name" value="N6_MTASE"/>
    <property type="match status" value="1"/>
</dbReference>
<evidence type="ECO:0000313" key="7">
    <source>
        <dbReference type="EMBL" id="MEA0976161.1"/>
    </source>
</evidence>